<protein>
    <recommendedName>
        <fullName evidence="2">DUF2383 domain-containing protein</fullName>
    </recommendedName>
</protein>
<gene>
    <name evidence="3" type="ORF">GLIP_3092</name>
</gene>
<evidence type="ECO:0000313" key="4">
    <source>
        <dbReference type="Proteomes" id="UP000006334"/>
    </source>
</evidence>
<keyword evidence="1" id="KW-0175">Coiled coil</keyword>
<proteinExistence type="predicted"/>
<dbReference type="OrthoDB" id="6105385at2"/>
<organism evidence="3 4">
    <name type="scientific">Aliiglaciecola lipolytica E3</name>
    <dbReference type="NCBI Taxonomy" id="1127673"/>
    <lineage>
        <taxon>Bacteria</taxon>
        <taxon>Pseudomonadati</taxon>
        <taxon>Pseudomonadota</taxon>
        <taxon>Gammaproteobacteria</taxon>
        <taxon>Alteromonadales</taxon>
        <taxon>Alteromonadaceae</taxon>
        <taxon>Aliiglaciecola</taxon>
    </lineage>
</organism>
<keyword evidence="4" id="KW-1185">Reference proteome</keyword>
<evidence type="ECO:0000259" key="2">
    <source>
        <dbReference type="Pfam" id="PF09537"/>
    </source>
</evidence>
<evidence type="ECO:0000256" key="1">
    <source>
        <dbReference type="SAM" id="Coils"/>
    </source>
</evidence>
<feature type="coiled-coil region" evidence="1">
    <location>
        <begin position="96"/>
        <end position="146"/>
    </location>
</feature>
<dbReference type="Pfam" id="PF09537">
    <property type="entry name" value="DUF2383"/>
    <property type="match status" value="1"/>
</dbReference>
<dbReference type="InterPro" id="IPR019052">
    <property type="entry name" value="DUF2383"/>
</dbReference>
<accession>K6YGF3</accession>
<dbReference type="InterPro" id="IPR012347">
    <property type="entry name" value="Ferritin-like"/>
</dbReference>
<feature type="domain" description="DUF2383" evidence="2">
    <location>
        <begin position="8"/>
        <end position="116"/>
    </location>
</feature>
<dbReference type="InterPro" id="IPR011971">
    <property type="entry name" value="CHP02284"/>
</dbReference>
<dbReference type="EMBL" id="BAEN01000059">
    <property type="protein sequence ID" value="GAC15713.1"/>
    <property type="molecule type" value="Genomic_DNA"/>
</dbReference>
<dbReference type="eggNOG" id="ENOG5032V50">
    <property type="taxonomic scope" value="Bacteria"/>
</dbReference>
<name>K6YGF3_9ALTE</name>
<dbReference type="AlphaFoldDB" id="K6YGF3"/>
<dbReference type="STRING" id="1127673.GLIP_3092"/>
<sequence>MSNDVKQVNKVTDVIAVLRAGADFYEESISEAEHESVKQIFAKMMFEKKAAVEALQPFAIAEQGKKETGESIAVNVRNMYTKLAGMLSFDKEHTYVSQLEEVEDKTLEVIDEALEEDQPEVCARALNEIRSTMQACHDQMKALQELTA</sequence>
<comment type="caution">
    <text evidence="3">The sequence shown here is derived from an EMBL/GenBank/DDBJ whole genome shotgun (WGS) entry which is preliminary data.</text>
</comment>
<reference evidence="3 4" key="1">
    <citation type="journal article" date="2017" name="Antonie Van Leeuwenhoek">
        <title>Rhizobium rhizosphaerae sp. nov., a novel species isolated from rice rhizosphere.</title>
        <authorList>
            <person name="Zhao J.J."/>
            <person name="Zhang J."/>
            <person name="Zhang R.J."/>
            <person name="Zhang C.W."/>
            <person name="Yin H.Q."/>
            <person name="Zhang X.X."/>
        </authorList>
    </citation>
    <scope>NUCLEOTIDE SEQUENCE [LARGE SCALE GENOMIC DNA]</scope>
    <source>
        <strain evidence="3 4">E3</strain>
    </source>
</reference>
<dbReference type="NCBIfam" id="TIGR02284">
    <property type="entry name" value="PA2169 family four-helix-bundle protein"/>
    <property type="match status" value="1"/>
</dbReference>
<evidence type="ECO:0000313" key="3">
    <source>
        <dbReference type="EMBL" id="GAC15713.1"/>
    </source>
</evidence>
<dbReference type="Gene3D" id="1.20.1260.10">
    <property type="match status" value="1"/>
</dbReference>
<dbReference type="RefSeq" id="WP_008845518.1">
    <property type="nucleotide sequence ID" value="NZ_BAEN01000059.1"/>
</dbReference>
<dbReference type="Proteomes" id="UP000006334">
    <property type="component" value="Unassembled WGS sequence"/>
</dbReference>